<keyword evidence="2 4" id="KW-0808">Transferase</keyword>
<dbReference type="GO" id="GO:0006641">
    <property type="term" value="P:triglyceride metabolic process"/>
    <property type="evidence" value="ECO:0007669"/>
    <property type="project" value="TreeGrafter"/>
</dbReference>
<evidence type="ECO:0000313" key="8">
    <source>
        <dbReference type="Proteomes" id="UP000727993"/>
    </source>
</evidence>
<evidence type="ECO:0000256" key="1">
    <source>
        <dbReference type="ARBA" id="ARBA00009156"/>
    </source>
</evidence>
<dbReference type="InterPro" id="IPR043129">
    <property type="entry name" value="ATPase_NBD"/>
</dbReference>
<reference evidence="7 8" key="1">
    <citation type="submission" date="2020-10" db="EMBL/GenBank/DDBJ databases">
        <title>Connecting structure to function with the recovery of over 1000 high-quality activated sludge metagenome-assembled genomes encoding full-length rRNA genes using long-read sequencing.</title>
        <authorList>
            <person name="Singleton C.M."/>
            <person name="Petriglieri F."/>
            <person name="Kristensen J.M."/>
            <person name="Kirkegaard R.H."/>
            <person name="Michaelsen T.Y."/>
            <person name="Andersen M.H."/>
            <person name="Karst S.M."/>
            <person name="Dueholm M.S."/>
            <person name="Nielsen P.H."/>
            <person name="Albertsen M."/>
        </authorList>
    </citation>
    <scope>NUCLEOTIDE SEQUENCE [LARGE SCALE GENOMIC DNA]</scope>
    <source>
        <strain evidence="7">Lyne_18-Q3-R50-59_MAXAC.006</strain>
    </source>
</reference>
<dbReference type="GO" id="GO:0016301">
    <property type="term" value="F:kinase activity"/>
    <property type="evidence" value="ECO:0007669"/>
    <property type="project" value="UniProtKB-KW"/>
</dbReference>
<dbReference type="PANTHER" id="PTHR10196:SF68">
    <property type="entry name" value="GLYCEROL KINASE 5-RELATED"/>
    <property type="match status" value="1"/>
</dbReference>
<evidence type="ECO:0000259" key="6">
    <source>
        <dbReference type="Pfam" id="PF02782"/>
    </source>
</evidence>
<evidence type="ECO:0000256" key="4">
    <source>
        <dbReference type="RuleBase" id="RU003733"/>
    </source>
</evidence>
<dbReference type="InterPro" id="IPR000577">
    <property type="entry name" value="Carb_kinase_FGGY"/>
</dbReference>
<dbReference type="GO" id="GO:0006071">
    <property type="term" value="P:glycerol metabolic process"/>
    <property type="evidence" value="ECO:0007669"/>
    <property type="project" value="TreeGrafter"/>
</dbReference>
<evidence type="ECO:0000256" key="3">
    <source>
        <dbReference type="ARBA" id="ARBA00022777"/>
    </source>
</evidence>
<dbReference type="Gene3D" id="3.30.420.40">
    <property type="match status" value="2"/>
</dbReference>
<feature type="domain" description="Carbohydrate kinase FGGY C-terminal" evidence="6">
    <location>
        <begin position="238"/>
        <end position="429"/>
    </location>
</feature>
<proteinExistence type="inferred from homology"/>
<dbReference type="Proteomes" id="UP000727993">
    <property type="component" value="Unassembled WGS sequence"/>
</dbReference>
<accession>A0A936NEA7</accession>
<dbReference type="InterPro" id="IPR018485">
    <property type="entry name" value="FGGY_C"/>
</dbReference>
<sequence>MSVLIIDVGTSSIRVARAAPDGSLSGERRVPALPITPVPGLVEFDAEELGRSALRLATESIEADGAPDGVAITNQRASTVVWDPSTGRPVAPGQGWQDLRTVGDCLVLAAEGLRLAPNHSATKMANLLNEFDLDRSRGLLCGTIDTFLAWILSGGATFVTDASNASMTGLTTTAADAWNSAVIDKLNIPLASLPTIGDSLGHLGSLDRLAGAPPLLAVLGDQQASMIGQGAVVPDAAKATFGTGAMLDVCTPGDRPTEPRTAAGCFPIAGWSVGGTRTWALEAIMLSAGTNVEWLRDDLELFGDAADSDALAASVDDADGVVFVPAPLGLGTPHWDYGARSGLFGLTRGTTKAHVTRAVLEGVAQRGAELLAAAEADSGADIDALRIDGGMSLNATFVQALANAIARPVEVSPVLEATARGGGLAAGVALGWFDSVPALAELWKPADVVEPTGEFNGERWAEAVRRAGHWHPDLSAIEF</sequence>
<evidence type="ECO:0000259" key="5">
    <source>
        <dbReference type="Pfam" id="PF00370"/>
    </source>
</evidence>
<evidence type="ECO:0008006" key="9">
    <source>
        <dbReference type="Google" id="ProtNLM"/>
    </source>
</evidence>
<dbReference type="Pfam" id="PF00370">
    <property type="entry name" value="FGGY_N"/>
    <property type="match status" value="1"/>
</dbReference>
<dbReference type="EMBL" id="JADJZA010000008">
    <property type="protein sequence ID" value="MBK9298029.1"/>
    <property type="molecule type" value="Genomic_DNA"/>
</dbReference>
<comment type="caution">
    <text evidence="7">The sequence shown here is derived from an EMBL/GenBank/DDBJ whole genome shotgun (WGS) entry which is preliminary data.</text>
</comment>
<dbReference type="InterPro" id="IPR018484">
    <property type="entry name" value="FGGY_N"/>
</dbReference>
<dbReference type="PROSITE" id="PS00445">
    <property type="entry name" value="FGGY_KINASES_2"/>
    <property type="match status" value="1"/>
</dbReference>
<dbReference type="InterPro" id="IPR018483">
    <property type="entry name" value="Carb_kinase_FGGY_CS"/>
</dbReference>
<comment type="similarity">
    <text evidence="1 4">Belongs to the FGGY kinase family.</text>
</comment>
<dbReference type="Pfam" id="PF02782">
    <property type="entry name" value="FGGY_C"/>
    <property type="match status" value="1"/>
</dbReference>
<name>A0A936NEA7_9ACTN</name>
<evidence type="ECO:0000313" key="7">
    <source>
        <dbReference type="EMBL" id="MBK9298029.1"/>
    </source>
</evidence>
<dbReference type="GO" id="GO:0016773">
    <property type="term" value="F:phosphotransferase activity, alcohol group as acceptor"/>
    <property type="evidence" value="ECO:0007669"/>
    <property type="project" value="InterPro"/>
</dbReference>
<dbReference type="AlphaFoldDB" id="A0A936NEA7"/>
<dbReference type="PANTHER" id="PTHR10196">
    <property type="entry name" value="SUGAR KINASE"/>
    <property type="match status" value="1"/>
</dbReference>
<dbReference type="SUPFAM" id="SSF53067">
    <property type="entry name" value="Actin-like ATPase domain"/>
    <property type="match status" value="2"/>
</dbReference>
<evidence type="ECO:0000256" key="2">
    <source>
        <dbReference type="ARBA" id="ARBA00022679"/>
    </source>
</evidence>
<gene>
    <name evidence="7" type="ORF">IPN02_14585</name>
</gene>
<dbReference type="PIRSF" id="PIRSF000538">
    <property type="entry name" value="GlpK"/>
    <property type="match status" value="1"/>
</dbReference>
<dbReference type="GO" id="GO:0046167">
    <property type="term" value="P:glycerol-3-phosphate biosynthetic process"/>
    <property type="evidence" value="ECO:0007669"/>
    <property type="project" value="TreeGrafter"/>
</dbReference>
<feature type="domain" description="Carbohydrate kinase FGGY N-terminal" evidence="5">
    <location>
        <begin position="3"/>
        <end position="228"/>
    </location>
</feature>
<organism evidence="7 8">
    <name type="scientific">Candidatus Neomicrothrix subdominans</name>
    <dbReference type="NCBI Taxonomy" id="2954438"/>
    <lineage>
        <taxon>Bacteria</taxon>
        <taxon>Bacillati</taxon>
        <taxon>Actinomycetota</taxon>
        <taxon>Acidimicrobiia</taxon>
        <taxon>Acidimicrobiales</taxon>
        <taxon>Microthrixaceae</taxon>
        <taxon>Candidatus Neomicrothrix</taxon>
    </lineage>
</organism>
<keyword evidence="3 4" id="KW-0418">Kinase</keyword>
<protein>
    <recommendedName>
        <fullName evidence="9">Glycerol kinase</fullName>
    </recommendedName>
</protein>